<sequence>MFIKFIFMSVNIYFLLFFITSTFSETDVCDAFEKDCHSDKIVKKATSHMYSSDSNNREKWKEIIHIINKTNSSYEECSSESCSCYLRLIWSNYIGGFIGYFKRMDFII</sequence>
<comment type="caution">
    <text evidence="2">The sequence shown here is derived from an EMBL/GenBank/DDBJ whole genome shotgun (WGS) entry which is preliminary data.</text>
</comment>
<accession>A0AAV4PE99</accession>
<organism evidence="2 3">
    <name type="scientific">Caerostris extrusa</name>
    <name type="common">Bark spider</name>
    <name type="synonym">Caerostris bankana</name>
    <dbReference type="NCBI Taxonomy" id="172846"/>
    <lineage>
        <taxon>Eukaryota</taxon>
        <taxon>Metazoa</taxon>
        <taxon>Ecdysozoa</taxon>
        <taxon>Arthropoda</taxon>
        <taxon>Chelicerata</taxon>
        <taxon>Arachnida</taxon>
        <taxon>Araneae</taxon>
        <taxon>Araneomorphae</taxon>
        <taxon>Entelegynae</taxon>
        <taxon>Araneoidea</taxon>
        <taxon>Araneidae</taxon>
        <taxon>Caerostris</taxon>
    </lineage>
</organism>
<dbReference type="Proteomes" id="UP001054945">
    <property type="component" value="Unassembled WGS sequence"/>
</dbReference>
<feature type="chain" id="PRO_5043416626" evidence="1">
    <location>
        <begin position="25"/>
        <end position="108"/>
    </location>
</feature>
<evidence type="ECO:0000313" key="3">
    <source>
        <dbReference type="Proteomes" id="UP001054945"/>
    </source>
</evidence>
<keyword evidence="1" id="KW-0732">Signal</keyword>
<evidence type="ECO:0000313" key="2">
    <source>
        <dbReference type="EMBL" id="GIX95394.1"/>
    </source>
</evidence>
<name>A0AAV4PE99_CAEEX</name>
<feature type="signal peptide" evidence="1">
    <location>
        <begin position="1"/>
        <end position="24"/>
    </location>
</feature>
<dbReference type="AlphaFoldDB" id="A0AAV4PE99"/>
<reference evidence="2 3" key="1">
    <citation type="submission" date="2021-06" db="EMBL/GenBank/DDBJ databases">
        <title>Caerostris extrusa draft genome.</title>
        <authorList>
            <person name="Kono N."/>
            <person name="Arakawa K."/>
        </authorList>
    </citation>
    <scope>NUCLEOTIDE SEQUENCE [LARGE SCALE GENOMIC DNA]</scope>
</reference>
<dbReference type="EMBL" id="BPLR01004508">
    <property type="protein sequence ID" value="GIX95394.1"/>
    <property type="molecule type" value="Genomic_DNA"/>
</dbReference>
<protein>
    <submittedName>
        <fullName evidence="2">Uncharacterized protein</fullName>
    </submittedName>
</protein>
<gene>
    <name evidence="2" type="primary">AVEN_160854_1</name>
    <name evidence="2" type="ORF">CEXT_513601</name>
</gene>
<evidence type="ECO:0000256" key="1">
    <source>
        <dbReference type="SAM" id="SignalP"/>
    </source>
</evidence>
<keyword evidence="3" id="KW-1185">Reference proteome</keyword>
<proteinExistence type="predicted"/>